<name>A0AA36JHC3_9DINO</name>
<keyword evidence="1" id="KW-0880">Kelch repeat</keyword>
<dbReference type="InterPro" id="IPR006652">
    <property type="entry name" value="Kelch_1"/>
</dbReference>
<proteinExistence type="predicted"/>
<accession>A0AA36JHC3</accession>
<evidence type="ECO:0000256" key="2">
    <source>
        <dbReference type="ARBA" id="ARBA00022737"/>
    </source>
</evidence>
<dbReference type="Proteomes" id="UP001178507">
    <property type="component" value="Unassembled WGS sequence"/>
</dbReference>
<reference evidence="3" key="1">
    <citation type="submission" date="2023-08" db="EMBL/GenBank/DDBJ databases">
        <authorList>
            <person name="Chen Y."/>
            <person name="Shah S."/>
            <person name="Dougan E. K."/>
            <person name="Thang M."/>
            <person name="Chan C."/>
        </authorList>
    </citation>
    <scope>NUCLEOTIDE SEQUENCE</scope>
</reference>
<sequence length="384" mass="41228">MATAEWRPSDWACHGGEAGRLLQGQQVTSARWLRPEELSCHVLRTERLTCQVFWCLRLPEVAEAMLAQRTMEFPGRAVLGAQRPVLHLVGGHDGRGQLSRCWRMDPRSGDWQEAAPLPSARSMAAAAALGGRLYVAGGFDGGYLRDVEVFDPAWNCWSAGPAMLQKRGGLALVALRGQLFACGGKDEDAIHRSAEAFQLPRSVSEPPEGAWRALPALSSARCYPAARRVFGAVWLCGGLSRAGILKSTEFLALDADRWQPGPEMLFARASAAAADLRMGLMVCGGCTQEGPLDTAEILTPDGFQLLPQLGGFRSSGTAALAMAPSCAAGEFFRQRVLIFGGFNGKKHLKSVEAFNEERCCFELAGELPEAVLGVAAAAVCMPLL</sequence>
<dbReference type="EMBL" id="CAUJNA010003566">
    <property type="protein sequence ID" value="CAJ1405013.1"/>
    <property type="molecule type" value="Genomic_DNA"/>
</dbReference>
<dbReference type="SMART" id="SM00612">
    <property type="entry name" value="Kelch"/>
    <property type="match status" value="5"/>
</dbReference>
<dbReference type="InterPro" id="IPR015915">
    <property type="entry name" value="Kelch-typ_b-propeller"/>
</dbReference>
<gene>
    <name evidence="3" type="ORF">EVOR1521_LOCUS27343</name>
</gene>
<organism evidence="3 4">
    <name type="scientific">Effrenium voratum</name>
    <dbReference type="NCBI Taxonomy" id="2562239"/>
    <lineage>
        <taxon>Eukaryota</taxon>
        <taxon>Sar</taxon>
        <taxon>Alveolata</taxon>
        <taxon>Dinophyceae</taxon>
        <taxon>Suessiales</taxon>
        <taxon>Symbiodiniaceae</taxon>
        <taxon>Effrenium</taxon>
    </lineage>
</organism>
<keyword evidence="4" id="KW-1185">Reference proteome</keyword>
<evidence type="ECO:0000256" key="1">
    <source>
        <dbReference type="ARBA" id="ARBA00022441"/>
    </source>
</evidence>
<protein>
    <submittedName>
        <fullName evidence="3">Uncharacterized protein</fullName>
    </submittedName>
</protein>
<dbReference type="SUPFAM" id="SSF117281">
    <property type="entry name" value="Kelch motif"/>
    <property type="match status" value="1"/>
</dbReference>
<evidence type="ECO:0000313" key="3">
    <source>
        <dbReference type="EMBL" id="CAJ1405013.1"/>
    </source>
</evidence>
<comment type="caution">
    <text evidence="3">The sequence shown here is derived from an EMBL/GenBank/DDBJ whole genome shotgun (WGS) entry which is preliminary data.</text>
</comment>
<dbReference type="Gene3D" id="2.120.10.80">
    <property type="entry name" value="Kelch-type beta propeller"/>
    <property type="match status" value="2"/>
</dbReference>
<keyword evidence="2" id="KW-0677">Repeat</keyword>
<evidence type="ECO:0000313" key="4">
    <source>
        <dbReference type="Proteomes" id="UP001178507"/>
    </source>
</evidence>
<dbReference type="AlphaFoldDB" id="A0AA36JHC3"/>
<dbReference type="PANTHER" id="PTHR45632">
    <property type="entry name" value="LD33804P"/>
    <property type="match status" value="1"/>
</dbReference>
<dbReference type="Pfam" id="PF01344">
    <property type="entry name" value="Kelch_1"/>
    <property type="match status" value="2"/>
</dbReference>
<dbReference type="PANTHER" id="PTHR45632:SF3">
    <property type="entry name" value="KELCH-LIKE PROTEIN 32"/>
    <property type="match status" value="1"/>
</dbReference>